<organism evidence="2 3">
    <name type="scientific">Marinobacter nanhaiticus D15-8W</name>
    <dbReference type="NCBI Taxonomy" id="626887"/>
    <lineage>
        <taxon>Bacteria</taxon>
        <taxon>Pseudomonadati</taxon>
        <taxon>Pseudomonadota</taxon>
        <taxon>Gammaproteobacteria</taxon>
        <taxon>Pseudomonadales</taxon>
        <taxon>Marinobacteraceae</taxon>
        <taxon>Marinobacter</taxon>
    </lineage>
</organism>
<dbReference type="Pfam" id="PF00903">
    <property type="entry name" value="Glyoxalase"/>
    <property type="match status" value="1"/>
</dbReference>
<proteinExistence type="predicted"/>
<dbReference type="Gene3D" id="3.30.720.120">
    <property type="match status" value="1"/>
</dbReference>
<dbReference type="RefSeq" id="WP_004580074.1">
    <property type="nucleotide sequence ID" value="NZ_AP028878.1"/>
</dbReference>
<dbReference type="HOGENOM" id="CLU_046006_11_2_6"/>
<sequence length="137" mass="14940">MNELVPIPHLVVNDGEAAIAFYASAFGAKLEEKYPAEDGRRLMHAHLKFGTNGDLYLHDEFPEYGDFGGAKAPTLLGGVSCTVHLNVPDADAIWKQAVDAGAEIIMPLDNQFWGDRYGQLKDPFGHVWSIGGPVTEE</sequence>
<dbReference type="InterPro" id="IPR037523">
    <property type="entry name" value="VOC_core"/>
</dbReference>
<dbReference type="CDD" id="cd07246">
    <property type="entry name" value="VOC_like"/>
    <property type="match status" value="1"/>
</dbReference>
<dbReference type="PANTHER" id="PTHR34109">
    <property type="entry name" value="BNAUNNG04460D PROTEIN-RELATED"/>
    <property type="match status" value="1"/>
</dbReference>
<dbReference type="OrthoDB" id="9795306at2"/>
<dbReference type="SUPFAM" id="SSF54593">
    <property type="entry name" value="Glyoxalase/Bleomycin resistance protein/Dihydroxybiphenyl dioxygenase"/>
    <property type="match status" value="1"/>
</dbReference>
<comment type="caution">
    <text evidence="2">The sequence shown here is derived from an EMBL/GenBank/DDBJ whole genome shotgun (WGS) entry which is preliminary data.</text>
</comment>
<dbReference type="STRING" id="626887.J057_10546"/>
<feature type="domain" description="VOC" evidence="1">
    <location>
        <begin position="3"/>
        <end position="133"/>
    </location>
</feature>
<evidence type="ECO:0000259" key="1">
    <source>
        <dbReference type="PROSITE" id="PS51819"/>
    </source>
</evidence>
<name>N6W6D3_9GAMM</name>
<evidence type="ECO:0000313" key="3">
    <source>
        <dbReference type="Proteomes" id="UP000013165"/>
    </source>
</evidence>
<keyword evidence="3" id="KW-1185">Reference proteome</keyword>
<dbReference type="Proteomes" id="UP000013165">
    <property type="component" value="Unassembled WGS sequence"/>
</dbReference>
<dbReference type="PANTHER" id="PTHR34109:SF1">
    <property type="entry name" value="VOC DOMAIN-CONTAINING PROTEIN"/>
    <property type="match status" value="1"/>
</dbReference>
<accession>N6W6D3</accession>
<dbReference type="EMBL" id="APLQ01000011">
    <property type="protein sequence ID" value="ENO15784.1"/>
    <property type="molecule type" value="Genomic_DNA"/>
</dbReference>
<gene>
    <name evidence="2" type="ORF">J057_10546</name>
</gene>
<protein>
    <submittedName>
        <fullName evidence="2">VOC family protein</fullName>
    </submittedName>
</protein>
<dbReference type="InterPro" id="IPR004360">
    <property type="entry name" value="Glyas_Fos-R_dOase_dom"/>
</dbReference>
<dbReference type="PROSITE" id="PS51819">
    <property type="entry name" value="VOC"/>
    <property type="match status" value="1"/>
</dbReference>
<evidence type="ECO:0000313" key="2">
    <source>
        <dbReference type="EMBL" id="ENO15784.1"/>
    </source>
</evidence>
<dbReference type="InterPro" id="IPR029068">
    <property type="entry name" value="Glyas_Bleomycin-R_OHBP_Dase"/>
</dbReference>
<reference evidence="2 3" key="1">
    <citation type="journal article" date="2013" name="Genome Announc.">
        <title>Genome Sequence of the Polycyclic Aromatic Hydrocarbon-Degrading Bacterium Strain Marinobacter nanhaiticus D15-8WT.</title>
        <authorList>
            <person name="Cui Z."/>
            <person name="Gao W."/>
            <person name="Li Q."/>
            <person name="Xu G."/>
            <person name="Zheng L."/>
        </authorList>
    </citation>
    <scope>NUCLEOTIDE SEQUENCE [LARGE SCALE GENOMIC DNA]</scope>
    <source>
        <strain evidence="2 3">D15-8W</strain>
    </source>
</reference>
<dbReference type="AlphaFoldDB" id="N6W6D3"/>
<dbReference type="Gene3D" id="3.30.720.110">
    <property type="match status" value="1"/>
</dbReference>
<dbReference type="eggNOG" id="COG2764">
    <property type="taxonomic scope" value="Bacteria"/>
</dbReference>
<dbReference type="PATRIC" id="fig|626887.3.peg.2112"/>